<dbReference type="InterPro" id="IPR023796">
    <property type="entry name" value="Serpin_dom"/>
</dbReference>
<dbReference type="SMART" id="SM00093">
    <property type="entry name" value="SERPIN"/>
    <property type="match status" value="1"/>
</dbReference>
<sequence>MTDTDLQHARGGAEFTQELFKQLEVTTTKKNTIFSPFSIRTCMAIVFAGAKGETAEEIAQVMKYVSNSSDEVAASFENILQKYHKNDLLKIANKVYLQKESKLRDEYANITKDKYNASAELIDFAESQEATKTINDWVEEKTAGKITNLIKEGILDASTRLVLLNALHFKGEWCKKFDEAKTSEEDFWISAEESIKLPYMTQKTAFRYGEFDQYNCVALEMPYKDSDLSLFALLPDKRDGLKDLAENLKDVNLLDLSKEMCERKNVQVMFPKFKTEYSLDLAKTLQKMGIKKAFGNDADLSNMLDPAEGISLSNVIHKASIEVNEEGCEAAAATAGVIRKRCAPIVYEFVADHPFLYWIWDKQTILFAGAFVNAPN</sequence>
<dbReference type="OrthoDB" id="671595at2759"/>
<dbReference type="AlphaFoldDB" id="A0A1I8P6I9"/>
<keyword evidence="2" id="KW-0646">Protease inhibitor</keyword>
<evidence type="ECO:0000256" key="4">
    <source>
        <dbReference type="RuleBase" id="RU000411"/>
    </source>
</evidence>
<evidence type="ECO:0000313" key="6">
    <source>
        <dbReference type="EnsemblMetazoa" id="SCAU005241-PA"/>
    </source>
</evidence>
<dbReference type="GO" id="GO:0005615">
    <property type="term" value="C:extracellular space"/>
    <property type="evidence" value="ECO:0007669"/>
    <property type="project" value="InterPro"/>
</dbReference>
<dbReference type="InterPro" id="IPR042185">
    <property type="entry name" value="Serpin_sf_2"/>
</dbReference>
<organism evidence="6 7">
    <name type="scientific">Stomoxys calcitrans</name>
    <name type="common">Stable fly</name>
    <name type="synonym">Conops calcitrans</name>
    <dbReference type="NCBI Taxonomy" id="35570"/>
    <lineage>
        <taxon>Eukaryota</taxon>
        <taxon>Metazoa</taxon>
        <taxon>Ecdysozoa</taxon>
        <taxon>Arthropoda</taxon>
        <taxon>Hexapoda</taxon>
        <taxon>Insecta</taxon>
        <taxon>Pterygota</taxon>
        <taxon>Neoptera</taxon>
        <taxon>Endopterygota</taxon>
        <taxon>Diptera</taxon>
        <taxon>Brachycera</taxon>
        <taxon>Muscomorpha</taxon>
        <taxon>Muscoidea</taxon>
        <taxon>Muscidae</taxon>
        <taxon>Stomoxys</taxon>
    </lineage>
</organism>
<dbReference type="PANTHER" id="PTHR11461:SF211">
    <property type="entry name" value="GH10112P-RELATED"/>
    <property type="match status" value="1"/>
</dbReference>
<evidence type="ECO:0000256" key="1">
    <source>
        <dbReference type="ARBA" id="ARBA00009500"/>
    </source>
</evidence>
<evidence type="ECO:0000313" key="7">
    <source>
        <dbReference type="Proteomes" id="UP000095300"/>
    </source>
</evidence>
<reference evidence="6" key="1">
    <citation type="submission" date="2020-05" db="UniProtKB">
        <authorList>
            <consortium name="EnsemblMetazoa"/>
        </authorList>
    </citation>
    <scope>IDENTIFICATION</scope>
    <source>
        <strain evidence="6">USDA</strain>
    </source>
</reference>
<dbReference type="Gene3D" id="2.30.39.10">
    <property type="entry name" value="Alpha-1-antitrypsin, domain 1"/>
    <property type="match status" value="1"/>
</dbReference>
<evidence type="ECO:0000256" key="3">
    <source>
        <dbReference type="ARBA" id="ARBA00022900"/>
    </source>
</evidence>
<proteinExistence type="inferred from homology"/>
<dbReference type="PANTHER" id="PTHR11461">
    <property type="entry name" value="SERINE PROTEASE INHIBITOR, SERPIN"/>
    <property type="match status" value="1"/>
</dbReference>
<dbReference type="EnsemblMetazoa" id="SCAU005241-RA">
    <property type="protein sequence ID" value="SCAU005241-PA"/>
    <property type="gene ID" value="SCAU005241"/>
</dbReference>
<dbReference type="Proteomes" id="UP000095300">
    <property type="component" value="Unassembled WGS sequence"/>
</dbReference>
<dbReference type="VEuPathDB" id="VectorBase:SCAU005241"/>
<name>A0A1I8P6I9_STOCA</name>
<feature type="domain" description="Serpin" evidence="5">
    <location>
        <begin position="17"/>
        <end position="374"/>
    </location>
</feature>
<dbReference type="Gene3D" id="3.30.497.10">
    <property type="entry name" value="Antithrombin, subunit I, domain 2"/>
    <property type="match status" value="1"/>
</dbReference>
<keyword evidence="7" id="KW-1185">Reference proteome</keyword>
<dbReference type="SUPFAM" id="SSF56574">
    <property type="entry name" value="Serpins"/>
    <property type="match status" value="1"/>
</dbReference>
<comment type="similarity">
    <text evidence="1 4">Belongs to the serpin family.</text>
</comment>
<accession>A0A1I8P6I9</accession>
<evidence type="ECO:0000256" key="2">
    <source>
        <dbReference type="ARBA" id="ARBA00022690"/>
    </source>
</evidence>
<dbReference type="InterPro" id="IPR036186">
    <property type="entry name" value="Serpin_sf"/>
</dbReference>
<dbReference type="GO" id="GO:0004867">
    <property type="term" value="F:serine-type endopeptidase inhibitor activity"/>
    <property type="evidence" value="ECO:0007669"/>
    <property type="project" value="UniProtKB-KW"/>
</dbReference>
<dbReference type="PROSITE" id="PS00284">
    <property type="entry name" value="SERPIN"/>
    <property type="match status" value="1"/>
</dbReference>
<dbReference type="KEGG" id="scac:106080732"/>
<dbReference type="Pfam" id="PF00079">
    <property type="entry name" value="Serpin"/>
    <property type="match status" value="1"/>
</dbReference>
<dbReference type="InterPro" id="IPR023795">
    <property type="entry name" value="Serpin_CS"/>
</dbReference>
<evidence type="ECO:0000259" key="5">
    <source>
        <dbReference type="SMART" id="SM00093"/>
    </source>
</evidence>
<dbReference type="InterPro" id="IPR000215">
    <property type="entry name" value="Serpin_fam"/>
</dbReference>
<dbReference type="InterPro" id="IPR042178">
    <property type="entry name" value="Serpin_sf_1"/>
</dbReference>
<gene>
    <name evidence="6" type="primary">106080732</name>
</gene>
<keyword evidence="3" id="KW-0722">Serine protease inhibitor</keyword>
<protein>
    <recommendedName>
        <fullName evidence="5">Serpin domain-containing protein</fullName>
    </recommendedName>
</protein>
<dbReference type="CDD" id="cd19601">
    <property type="entry name" value="serpin42Da-like"/>
    <property type="match status" value="1"/>
</dbReference>